<dbReference type="Proteomes" id="UP001420932">
    <property type="component" value="Unassembled WGS sequence"/>
</dbReference>
<evidence type="ECO:0000313" key="2">
    <source>
        <dbReference type="EMBL" id="KAK9163422.1"/>
    </source>
</evidence>
<protein>
    <recommendedName>
        <fullName evidence="1">Serine hydrolase domain-containing protein</fullName>
    </recommendedName>
</protein>
<gene>
    <name evidence="2" type="ORF">Syun_004324</name>
</gene>
<dbReference type="Gene3D" id="3.40.50.1820">
    <property type="entry name" value="alpha/beta hydrolase"/>
    <property type="match status" value="1"/>
</dbReference>
<dbReference type="AlphaFoldDB" id="A0AAP0L2U8"/>
<comment type="caution">
    <text evidence="2">The sequence shown here is derived from an EMBL/GenBank/DDBJ whole genome shotgun (WGS) entry which is preliminary data.</text>
</comment>
<evidence type="ECO:0000313" key="3">
    <source>
        <dbReference type="Proteomes" id="UP001420932"/>
    </source>
</evidence>
<dbReference type="EMBL" id="JBBNAF010000002">
    <property type="protein sequence ID" value="KAK9163422.1"/>
    <property type="molecule type" value="Genomic_DNA"/>
</dbReference>
<dbReference type="InterPro" id="IPR029058">
    <property type="entry name" value="AB_hydrolase_fold"/>
</dbReference>
<dbReference type="PANTHER" id="PTHR22778:SF51">
    <property type="entry name" value="DIHYDROFOLATE REDUCTASE"/>
    <property type="match status" value="1"/>
</dbReference>
<reference evidence="2 3" key="1">
    <citation type="submission" date="2024-01" db="EMBL/GenBank/DDBJ databases">
        <title>Genome assemblies of Stephania.</title>
        <authorList>
            <person name="Yang L."/>
        </authorList>
    </citation>
    <scope>NUCLEOTIDE SEQUENCE [LARGE SCALE GENOMIC DNA]</scope>
    <source>
        <strain evidence="2">YNDBR</strain>
        <tissue evidence="2">Leaf</tissue>
    </source>
</reference>
<keyword evidence="3" id="KW-1185">Reference proteome</keyword>
<dbReference type="SUPFAM" id="SSF53474">
    <property type="entry name" value="alpha/beta-Hydrolases"/>
    <property type="match status" value="1"/>
</dbReference>
<evidence type="ECO:0000259" key="1">
    <source>
        <dbReference type="Pfam" id="PF03959"/>
    </source>
</evidence>
<dbReference type="InterPro" id="IPR005645">
    <property type="entry name" value="FSH-like_dom"/>
</dbReference>
<feature type="domain" description="Serine hydrolase" evidence="1">
    <location>
        <begin position="119"/>
        <end position="296"/>
    </location>
</feature>
<dbReference type="PANTHER" id="PTHR22778">
    <property type="entry name" value="OVARIAN CANCER GENE-2 PROTEIN-RELATED"/>
    <property type="match status" value="1"/>
</dbReference>
<dbReference type="Pfam" id="PF03959">
    <property type="entry name" value="FSH1"/>
    <property type="match status" value="1"/>
</dbReference>
<organism evidence="2 3">
    <name type="scientific">Stephania yunnanensis</name>
    <dbReference type="NCBI Taxonomy" id="152371"/>
    <lineage>
        <taxon>Eukaryota</taxon>
        <taxon>Viridiplantae</taxon>
        <taxon>Streptophyta</taxon>
        <taxon>Embryophyta</taxon>
        <taxon>Tracheophyta</taxon>
        <taxon>Spermatophyta</taxon>
        <taxon>Magnoliopsida</taxon>
        <taxon>Ranunculales</taxon>
        <taxon>Menispermaceae</taxon>
        <taxon>Menispermoideae</taxon>
        <taxon>Cissampelideae</taxon>
        <taxon>Stephania</taxon>
    </lineage>
</organism>
<name>A0AAP0L2U8_9MAGN</name>
<accession>A0AAP0L2U8</accession>
<sequence length="327" mass="37771">MGIARPMVHMENRNQYRLVGLSPPRFLEISRMRIPRPVVHMENRNQCKTNHSLPDPVRAVVIESKSSLHVSKLEGWVRRNRLNKNENRSKRREEIHRTKLKNYTMGSEREAETKSNIINKPRFLCLHGFRTSAHILKTQMGKWPDSVLDRLDLVFLDAPFPAQGKSEVEGIFDPPYYEWFQFDQEFMEYRNLDECFAFIQDYMINHGPFDGLLGFSQGVALTKVPKIKFLIIISGAMFRSEKVADKAYSSPTKCPSLHFLGETDFLKPYGTKLLESFVDPFVVHHPRGHTIPRLDEKGMVTVTNFIEKIYKEVDAACIEGNTEIAAV</sequence>
<proteinExistence type="predicted"/>